<name>A0A1I2NTJ7_9BACT</name>
<sequence>MKQLLLFAFILFTSFNSFAQINPEDSTVQVIGYWDLNEKQTYEVTREKYRVKDADTTRRELVKYEVDITIIDSTATSYTIEWLYRHVSPATDNSFERKLEGITNNRRVVIKTDEMGTIEEVVNWQEIRDEIKETTKVLRKEFKHIPNINLAIAKAEGMFSTKEAIEAMAIKDIQQFYTFHGAKYALGEEVKGQLPIYNNLGGEPFSADVTILLDEINEEDNNFVIWVWQTIDPEQLTEATYAFLKENTPNTGTTIPSKSEFPAMQNETTTAARIHGSGWVLYSRETKEITADGTLAFEERTIEIK</sequence>
<dbReference type="RefSeq" id="WP_092099207.1">
    <property type="nucleotide sequence ID" value="NZ_FOOT01000001.1"/>
</dbReference>
<dbReference type="Proteomes" id="UP000198724">
    <property type="component" value="Unassembled WGS sequence"/>
</dbReference>
<keyword evidence="1" id="KW-0732">Signal</keyword>
<gene>
    <name evidence="2" type="ORF">SAMN05421739_101836</name>
</gene>
<dbReference type="OrthoDB" id="796401at2"/>
<evidence type="ECO:0000313" key="2">
    <source>
        <dbReference type="EMBL" id="SFG06903.1"/>
    </source>
</evidence>
<evidence type="ECO:0000256" key="1">
    <source>
        <dbReference type="SAM" id="SignalP"/>
    </source>
</evidence>
<organism evidence="2 3">
    <name type="scientific">Pontibacter chinhatensis</name>
    <dbReference type="NCBI Taxonomy" id="1436961"/>
    <lineage>
        <taxon>Bacteria</taxon>
        <taxon>Pseudomonadati</taxon>
        <taxon>Bacteroidota</taxon>
        <taxon>Cytophagia</taxon>
        <taxon>Cytophagales</taxon>
        <taxon>Hymenobacteraceae</taxon>
        <taxon>Pontibacter</taxon>
    </lineage>
</organism>
<accession>A0A1I2NTJ7</accession>
<proteinExistence type="predicted"/>
<reference evidence="3" key="1">
    <citation type="submission" date="2016-10" db="EMBL/GenBank/DDBJ databases">
        <authorList>
            <person name="Varghese N."/>
            <person name="Submissions S."/>
        </authorList>
    </citation>
    <scope>NUCLEOTIDE SEQUENCE [LARGE SCALE GENOMIC DNA]</scope>
    <source>
        <strain evidence="3">LP51</strain>
    </source>
</reference>
<feature type="signal peptide" evidence="1">
    <location>
        <begin position="1"/>
        <end position="19"/>
    </location>
</feature>
<dbReference type="EMBL" id="FOOT01000001">
    <property type="protein sequence ID" value="SFG06903.1"/>
    <property type="molecule type" value="Genomic_DNA"/>
</dbReference>
<evidence type="ECO:0000313" key="3">
    <source>
        <dbReference type="Proteomes" id="UP000198724"/>
    </source>
</evidence>
<keyword evidence="3" id="KW-1185">Reference proteome</keyword>
<protein>
    <submittedName>
        <fullName evidence="2">Uncharacterized protein</fullName>
    </submittedName>
</protein>
<dbReference type="AlphaFoldDB" id="A0A1I2NTJ7"/>
<feature type="chain" id="PRO_5011761776" evidence="1">
    <location>
        <begin position="20"/>
        <end position="305"/>
    </location>
</feature>